<dbReference type="Proteomes" id="UP001066276">
    <property type="component" value="Chromosome 11"/>
</dbReference>
<proteinExistence type="predicted"/>
<accession>A0AAV7LRK9</accession>
<comment type="caution">
    <text evidence="2">The sequence shown here is derived from an EMBL/GenBank/DDBJ whole genome shotgun (WGS) entry which is preliminary data.</text>
</comment>
<feature type="region of interest" description="Disordered" evidence="1">
    <location>
        <begin position="110"/>
        <end position="132"/>
    </location>
</feature>
<evidence type="ECO:0000256" key="1">
    <source>
        <dbReference type="SAM" id="MobiDB-lite"/>
    </source>
</evidence>
<evidence type="ECO:0000313" key="2">
    <source>
        <dbReference type="EMBL" id="KAJ1093609.1"/>
    </source>
</evidence>
<protein>
    <submittedName>
        <fullName evidence="2">Uncharacterized protein</fullName>
    </submittedName>
</protein>
<organism evidence="2 3">
    <name type="scientific">Pleurodeles waltl</name>
    <name type="common">Iberian ribbed newt</name>
    <dbReference type="NCBI Taxonomy" id="8319"/>
    <lineage>
        <taxon>Eukaryota</taxon>
        <taxon>Metazoa</taxon>
        <taxon>Chordata</taxon>
        <taxon>Craniata</taxon>
        <taxon>Vertebrata</taxon>
        <taxon>Euteleostomi</taxon>
        <taxon>Amphibia</taxon>
        <taxon>Batrachia</taxon>
        <taxon>Caudata</taxon>
        <taxon>Salamandroidea</taxon>
        <taxon>Salamandridae</taxon>
        <taxon>Pleurodelinae</taxon>
        <taxon>Pleurodeles</taxon>
    </lineage>
</organism>
<dbReference type="EMBL" id="JANPWB010000015">
    <property type="protein sequence ID" value="KAJ1093609.1"/>
    <property type="molecule type" value="Genomic_DNA"/>
</dbReference>
<gene>
    <name evidence="2" type="ORF">NDU88_006709</name>
</gene>
<reference evidence="2" key="1">
    <citation type="journal article" date="2022" name="bioRxiv">
        <title>Sequencing and chromosome-scale assembly of the giantPleurodeles waltlgenome.</title>
        <authorList>
            <person name="Brown T."/>
            <person name="Elewa A."/>
            <person name="Iarovenko S."/>
            <person name="Subramanian E."/>
            <person name="Araus A.J."/>
            <person name="Petzold A."/>
            <person name="Susuki M."/>
            <person name="Suzuki K.-i.T."/>
            <person name="Hayashi T."/>
            <person name="Toyoda A."/>
            <person name="Oliveira C."/>
            <person name="Osipova E."/>
            <person name="Leigh N.D."/>
            <person name="Simon A."/>
            <person name="Yun M.H."/>
        </authorList>
    </citation>
    <scope>NUCLEOTIDE SEQUENCE</scope>
    <source>
        <strain evidence="2">20211129_DDA</strain>
        <tissue evidence="2">Liver</tissue>
    </source>
</reference>
<sequence length="171" mass="18635">MCIPLPSGERLPVAPYLSPSAARAGFWPLSSFTRRRAEVPVMRDREGALGLFYIWRPRGRFTGSVRGQPRANLALLRGTRTRGQPPPARGKPGDRWGCWQPSPRRYCANNGAWKGTKAGERPGSPSRSQAKAVSQCLMVSGRGHGRGGPFCLSATSHTPCQYHTGSSISLY</sequence>
<feature type="region of interest" description="Disordered" evidence="1">
    <location>
        <begin position="78"/>
        <end position="97"/>
    </location>
</feature>
<evidence type="ECO:0000313" key="3">
    <source>
        <dbReference type="Proteomes" id="UP001066276"/>
    </source>
</evidence>
<name>A0AAV7LRK9_PLEWA</name>
<keyword evidence="3" id="KW-1185">Reference proteome</keyword>
<dbReference type="AlphaFoldDB" id="A0AAV7LRK9"/>